<dbReference type="Proteomes" id="UP001437256">
    <property type="component" value="Unassembled WGS sequence"/>
</dbReference>
<feature type="compositionally biased region" description="Polar residues" evidence="1">
    <location>
        <begin position="616"/>
        <end position="648"/>
    </location>
</feature>
<feature type="compositionally biased region" description="Low complexity" evidence="1">
    <location>
        <begin position="666"/>
        <end position="681"/>
    </location>
</feature>
<evidence type="ECO:0000256" key="2">
    <source>
        <dbReference type="SAM" id="Phobius"/>
    </source>
</evidence>
<evidence type="ECO:0000256" key="1">
    <source>
        <dbReference type="SAM" id="MobiDB-lite"/>
    </source>
</evidence>
<gene>
    <name evidence="5" type="ORF">AAF712_011528</name>
</gene>
<dbReference type="Gene3D" id="1.50.10.10">
    <property type="match status" value="1"/>
</dbReference>
<dbReference type="SUPFAM" id="SSF48208">
    <property type="entry name" value="Six-hairpin glycosidases"/>
    <property type="match status" value="1"/>
</dbReference>
<keyword evidence="2" id="KW-0812">Transmembrane</keyword>
<dbReference type="InterPro" id="IPR008928">
    <property type="entry name" value="6-hairpin_glycosidase_sf"/>
</dbReference>
<evidence type="ECO:0000313" key="6">
    <source>
        <dbReference type="Proteomes" id="UP001437256"/>
    </source>
</evidence>
<dbReference type="Pfam" id="PF16335">
    <property type="entry name" value="GtaA_6_Hairpin"/>
    <property type="match status" value="1"/>
</dbReference>
<accession>A0ABR2ZIW1</accession>
<dbReference type="PANTHER" id="PTHR31987">
    <property type="entry name" value="GLUTAMINASE A-RELATED"/>
    <property type="match status" value="1"/>
</dbReference>
<reference evidence="5 6" key="1">
    <citation type="submission" date="2024-05" db="EMBL/GenBank/DDBJ databases">
        <title>A draft genome resource for the thread blight pathogen Marasmius tenuissimus strain MS-2.</title>
        <authorList>
            <person name="Yulfo-Soto G.E."/>
            <person name="Baruah I.K."/>
            <person name="Amoako-Attah I."/>
            <person name="Bukari Y."/>
            <person name="Meinhardt L.W."/>
            <person name="Bailey B.A."/>
            <person name="Cohen S.P."/>
        </authorList>
    </citation>
    <scope>NUCLEOTIDE SEQUENCE [LARGE SCALE GENOMIC DNA]</scope>
    <source>
        <strain evidence="5 6">MS-2</strain>
    </source>
</reference>
<evidence type="ECO:0000259" key="4">
    <source>
        <dbReference type="Pfam" id="PF17168"/>
    </source>
</evidence>
<dbReference type="Pfam" id="PF17168">
    <property type="entry name" value="DUF5127"/>
    <property type="match status" value="1"/>
</dbReference>
<feature type="transmembrane region" description="Helical" evidence="2">
    <location>
        <begin position="517"/>
        <end position="539"/>
    </location>
</feature>
<evidence type="ECO:0008006" key="7">
    <source>
        <dbReference type="Google" id="ProtNLM"/>
    </source>
</evidence>
<feature type="compositionally biased region" description="Polar residues" evidence="1">
    <location>
        <begin position="589"/>
        <end position="601"/>
    </location>
</feature>
<dbReference type="PANTHER" id="PTHR31987:SF1">
    <property type="entry name" value="GLUTAMINASE A"/>
    <property type="match status" value="1"/>
</dbReference>
<dbReference type="InterPro" id="IPR032514">
    <property type="entry name" value="GtaA_central"/>
</dbReference>
<protein>
    <recommendedName>
        <fullName evidence="7">DUF1793-domain-containing protein</fullName>
    </recommendedName>
</protein>
<organism evidence="5 6">
    <name type="scientific">Marasmius tenuissimus</name>
    <dbReference type="NCBI Taxonomy" id="585030"/>
    <lineage>
        <taxon>Eukaryota</taxon>
        <taxon>Fungi</taxon>
        <taxon>Dikarya</taxon>
        <taxon>Basidiomycota</taxon>
        <taxon>Agaricomycotina</taxon>
        <taxon>Agaricomycetes</taxon>
        <taxon>Agaricomycetidae</taxon>
        <taxon>Agaricales</taxon>
        <taxon>Marasmiineae</taxon>
        <taxon>Marasmiaceae</taxon>
        <taxon>Marasmius</taxon>
    </lineage>
</organism>
<keyword evidence="2" id="KW-1133">Transmembrane helix</keyword>
<feature type="region of interest" description="Disordered" evidence="1">
    <location>
        <begin position="544"/>
        <end position="710"/>
    </location>
</feature>
<feature type="domain" description="Glutaminase A central" evidence="3">
    <location>
        <begin position="147"/>
        <end position="489"/>
    </location>
</feature>
<name>A0ABR2ZIW1_9AGAR</name>
<dbReference type="EMBL" id="JBBXMP010000129">
    <property type="protein sequence ID" value="KAL0061611.1"/>
    <property type="molecule type" value="Genomic_DNA"/>
</dbReference>
<dbReference type="InterPro" id="IPR033433">
    <property type="entry name" value="GtaA_N"/>
</dbReference>
<keyword evidence="6" id="KW-1185">Reference proteome</keyword>
<keyword evidence="2" id="KW-0472">Membrane</keyword>
<dbReference type="InterPro" id="IPR012341">
    <property type="entry name" value="6hp_glycosidase-like_sf"/>
</dbReference>
<sequence>MHATNPGDGVTWQTGGAVTVRGGFLTHGFLNNTNDTTFRNIDQDLPVFGFSHDLGSVAANTKSLVHAIGLARDPAIGSGSGSGGSDFRPYWSTRYKSVNDGVRSAVSCSTTLLTPLWIQAFLADADNARARAIKLDEKIQTDSRKISSSYSDLVSLATRQTLAGVETVVGPSTDSIYMFMKDVGSSTRVNPVETLYAAFPAYLYINSTWCRYLLEPLFQYQSSSRYNKSYAAPDLGFSYPAADGEPDADDLRSIDDTSAMLIMTWAHARFSGQQGLLNTYYPTLQKWAEHLIASHALNPFGAKTADGLNADNMTNLAIKAIIGVRSMAEISHTLGKGEEASKYQNQASSWVNSWRTQAFSSGHLTSTYGASDSWALMYNLYPDKLLGLGLVGDDIYDAQDNFYTGQGSSRDTFGFPFDSNAVGKIKSQWTLLTAATTKEVGVRNSLIKMVLDKVIDVSNITAFATSYNSRDGKLESGSASPAQGAVYGLLTLNLESRLPGLSKSTGGDPDRTGNTGAIVGGVVGGLAFLALVIVGILLYHRRKQKNQLREHGERKRPLATFFRRGGTDSDRPPSSSLGNPSEPFATPLPTGTSSGFQSQVSYHFPTKSRGGASGPAISTGQQTLSITPFPLNSRNRTTNQASPASNKPESARIYGSPSSEEISRYSTVATSVSVDDSSNVSRLHREMENLRRDVEDMQSRTMYEPPPEYT</sequence>
<dbReference type="InterPro" id="IPR052743">
    <property type="entry name" value="Glutaminase_GtaA"/>
</dbReference>
<comment type="caution">
    <text evidence="5">The sequence shown here is derived from an EMBL/GenBank/DDBJ whole genome shotgun (WGS) entry which is preliminary data.</text>
</comment>
<evidence type="ECO:0000259" key="3">
    <source>
        <dbReference type="Pfam" id="PF16335"/>
    </source>
</evidence>
<feature type="domain" description="Glutaminase A N-terminal" evidence="4">
    <location>
        <begin position="2"/>
        <end position="142"/>
    </location>
</feature>
<feature type="compositionally biased region" description="Basic and acidic residues" evidence="1">
    <location>
        <begin position="547"/>
        <end position="556"/>
    </location>
</feature>
<feature type="compositionally biased region" description="Basic and acidic residues" evidence="1">
    <location>
        <begin position="683"/>
        <end position="698"/>
    </location>
</feature>
<evidence type="ECO:0000313" key="5">
    <source>
        <dbReference type="EMBL" id="KAL0061611.1"/>
    </source>
</evidence>
<proteinExistence type="predicted"/>